<dbReference type="SMART" id="SM00487">
    <property type="entry name" value="DEXDc"/>
    <property type="match status" value="1"/>
</dbReference>
<dbReference type="Gene3D" id="3.30.70.330">
    <property type="match status" value="1"/>
</dbReference>
<gene>
    <name evidence="10" type="ORF">IED13_08915</name>
</gene>
<dbReference type="PANTHER" id="PTHR47959">
    <property type="entry name" value="ATP-DEPENDENT RNA HELICASE RHLE-RELATED"/>
    <property type="match status" value="1"/>
</dbReference>
<dbReference type="CDD" id="cd18787">
    <property type="entry name" value="SF2_C_DEAD"/>
    <property type="match status" value="1"/>
</dbReference>
<accession>A0A927HZZ3</accession>
<dbReference type="AlphaFoldDB" id="A0A927HZZ3"/>
<dbReference type="PANTHER" id="PTHR47959:SF1">
    <property type="entry name" value="ATP-DEPENDENT RNA HELICASE DBPA"/>
    <property type="match status" value="1"/>
</dbReference>
<dbReference type="PROSITE" id="PS51194">
    <property type="entry name" value="HELICASE_CTER"/>
    <property type="match status" value="1"/>
</dbReference>
<keyword evidence="11" id="KW-1185">Reference proteome</keyword>
<evidence type="ECO:0000259" key="8">
    <source>
        <dbReference type="PROSITE" id="PS51192"/>
    </source>
</evidence>
<keyword evidence="1 6" id="KW-0547">Nucleotide-binding</keyword>
<evidence type="ECO:0000256" key="3">
    <source>
        <dbReference type="ARBA" id="ARBA00022806"/>
    </source>
</evidence>
<dbReference type="Pfam" id="PF00270">
    <property type="entry name" value="DEAD"/>
    <property type="match status" value="1"/>
</dbReference>
<feature type="compositionally biased region" description="Basic and acidic residues" evidence="7">
    <location>
        <begin position="556"/>
        <end position="570"/>
    </location>
</feature>
<comment type="caution">
    <text evidence="10">The sequence shown here is derived from an EMBL/GenBank/DDBJ whole genome shotgun (WGS) entry which is preliminary data.</text>
</comment>
<dbReference type="CDD" id="cd00268">
    <property type="entry name" value="DEADc"/>
    <property type="match status" value="1"/>
</dbReference>
<comment type="similarity">
    <text evidence="5 6">Belongs to the DEAD box helicase family.</text>
</comment>
<dbReference type="InterPro" id="IPR000629">
    <property type="entry name" value="RNA-helicase_DEAD-box_CS"/>
</dbReference>
<dbReference type="GO" id="GO:0005829">
    <property type="term" value="C:cytosol"/>
    <property type="evidence" value="ECO:0007669"/>
    <property type="project" value="TreeGrafter"/>
</dbReference>
<dbReference type="InterPro" id="IPR012677">
    <property type="entry name" value="Nucleotide-bd_a/b_plait_sf"/>
</dbReference>
<keyword evidence="2 6" id="KW-0378">Hydrolase</keyword>
<dbReference type="CDD" id="cd12252">
    <property type="entry name" value="RRM_DbpA"/>
    <property type="match status" value="1"/>
</dbReference>
<dbReference type="SUPFAM" id="SSF52540">
    <property type="entry name" value="P-loop containing nucleoside triphosphate hydrolases"/>
    <property type="match status" value="1"/>
</dbReference>
<dbReference type="GO" id="GO:0003724">
    <property type="term" value="F:RNA helicase activity"/>
    <property type="evidence" value="ECO:0007669"/>
    <property type="project" value="TreeGrafter"/>
</dbReference>
<dbReference type="InterPro" id="IPR005580">
    <property type="entry name" value="DbpA/CsdA_RNA-bd_dom"/>
</dbReference>
<dbReference type="GO" id="GO:0005524">
    <property type="term" value="F:ATP binding"/>
    <property type="evidence" value="ECO:0007669"/>
    <property type="project" value="UniProtKB-KW"/>
</dbReference>
<keyword evidence="4 6" id="KW-0067">ATP-binding</keyword>
<proteinExistence type="inferred from homology"/>
<dbReference type="EMBL" id="JACXWY010000004">
    <property type="protein sequence ID" value="MBD3845817.1"/>
    <property type="molecule type" value="Genomic_DNA"/>
</dbReference>
<feature type="domain" description="Helicase C-terminal" evidence="9">
    <location>
        <begin position="236"/>
        <end position="381"/>
    </location>
</feature>
<keyword evidence="3 6" id="KW-0347">Helicase</keyword>
<evidence type="ECO:0000259" key="9">
    <source>
        <dbReference type="PROSITE" id="PS51194"/>
    </source>
</evidence>
<dbReference type="Gene3D" id="3.40.50.300">
    <property type="entry name" value="P-loop containing nucleotide triphosphate hydrolases"/>
    <property type="match status" value="2"/>
</dbReference>
<protein>
    <submittedName>
        <fullName evidence="10">DEAD/DEAH box helicase</fullName>
    </submittedName>
</protein>
<name>A0A927HZZ3_9HYPH</name>
<dbReference type="PROSITE" id="PS00039">
    <property type="entry name" value="DEAD_ATP_HELICASE"/>
    <property type="match status" value="1"/>
</dbReference>
<organism evidence="10 11">
    <name type="scientific">Bosea spartocytisi</name>
    <dbReference type="NCBI Taxonomy" id="2773451"/>
    <lineage>
        <taxon>Bacteria</taxon>
        <taxon>Pseudomonadati</taxon>
        <taxon>Pseudomonadota</taxon>
        <taxon>Alphaproteobacteria</taxon>
        <taxon>Hyphomicrobiales</taxon>
        <taxon>Boseaceae</taxon>
        <taxon>Bosea</taxon>
    </lineage>
</organism>
<feature type="compositionally biased region" description="Basic and acidic residues" evidence="7">
    <location>
        <begin position="438"/>
        <end position="473"/>
    </location>
</feature>
<dbReference type="InterPro" id="IPR011545">
    <property type="entry name" value="DEAD/DEAH_box_helicase_dom"/>
</dbReference>
<evidence type="ECO:0000313" key="11">
    <source>
        <dbReference type="Proteomes" id="UP000619295"/>
    </source>
</evidence>
<dbReference type="InterPro" id="IPR044742">
    <property type="entry name" value="DEAD/DEAH_RhlB"/>
</dbReference>
<feature type="region of interest" description="Disordered" evidence="7">
    <location>
        <begin position="552"/>
        <end position="702"/>
    </location>
</feature>
<dbReference type="PROSITE" id="PS51192">
    <property type="entry name" value="HELICASE_ATP_BIND_1"/>
    <property type="match status" value="1"/>
</dbReference>
<dbReference type="Pfam" id="PF00271">
    <property type="entry name" value="Helicase_C"/>
    <property type="match status" value="1"/>
</dbReference>
<dbReference type="InterPro" id="IPR001650">
    <property type="entry name" value="Helicase_C-like"/>
</dbReference>
<evidence type="ECO:0000256" key="4">
    <source>
        <dbReference type="ARBA" id="ARBA00022840"/>
    </source>
</evidence>
<evidence type="ECO:0000256" key="6">
    <source>
        <dbReference type="RuleBase" id="RU000492"/>
    </source>
</evidence>
<dbReference type="Pfam" id="PF03880">
    <property type="entry name" value="DbpA"/>
    <property type="match status" value="1"/>
</dbReference>
<dbReference type="RefSeq" id="WP_191123955.1">
    <property type="nucleotide sequence ID" value="NZ_JACXWY010000004.1"/>
</dbReference>
<evidence type="ECO:0000256" key="5">
    <source>
        <dbReference type="ARBA" id="ARBA00038437"/>
    </source>
</evidence>
<dbReference type="GO" id="GO:0003676">
    <property type="term" value="F:nucleic acid binding"/>
    <property type="evidence" value="ECO:0007669"/>
    <property type="project" value="InterPro"/>
</dbReference>
<dbReference type="InterPro" id="IPR050079">
    <property type="entry name" value="DEAD_box_RNA_helicase"/>
</dbReference>
<dbReference type="InterPro" id="IPR027417">
    <property type="entry name" value="P-loop_NTPase"/>
</dbReference>
<feature type="region of interest" description="Disordered" evidence="7">
    <location>
        <begin position="431"/>
        <end position="482"/>
    </location>
</feature>
<dbReference type="GO" id="GO:0016787">
    <property type="term" value="F:hydrolase activity"/>
    <property type="evidence" value="ECO:0007669"/>
    <property type="project" value="UniProtKB-KW"/>
</dbReference>
<evidence type="ECO:0000256" key="2">
    <source>
        <dbReference type="ARBA" id="ARBA00022801"/>
    </source>
</evidence>
<feature type="compositionally biased region" description="Basic and acidic residues" evidence="7">
    <location>
        <begin position="634"/>
        <end position="644"/>
    </location>
</feature>
<reference evidence="10" key="1">
    <citation type="submission" date="2020-09" db="EMBL/GenBank/DDBJ databases">
        <title>Bosea spartocytisi sp. nov. a root nodule endophyte of Spartocytisus supranubius in the high mountain ecosystem fo the Teide National Park (Canary Islands, Spain).</title>
        <authorList>
            <person name="Pulido-Suarez L."/>
            <person name="Peix A."/>
            <person name="Igual J.M."/>
            <person name="Socas-Perez N."/>
            <person name="Velazquez E."/>
            <person name="Flores-Felix J.D."/>
            <person name="Leon-Barrios M."/>
        </authorList>
    </citation>
    <scope>NUCLEOTIDE SEQUENCE</scope>
    <source>
        <strain evidence="10">SSUT16</strain>
    </source>
</reference>
<evidence type="ECO:0000313" key="10">
    <source>
        <dbReference type="EMBL" id="MBD3845817.1"/>
    </source>
</evidence>
<evidence type="ECO:0000256" key="7">
    <source>
        <dbReference type="SAM" id="MobiDB-lite"/>
    </source>
</evidence>
<dbReference type="InterPro" id="IPR014001">
    <property type="entry name" value="Helicase_ATP-bd"/>
</dbReference>
<feature type="domain" description="Helicase ATP-binding" evidence="8">
    <location>
        <begin position="30"/>
        <end position="206"/>
    </location>
</feature>
<sequence>MSFSLTSPPLARALAERNYSEPTPVQNAVLEEAARGRDLLVSSQTGSGKTIAYGLAIGETLLGDGEKLGRAAAPLALIIAPTRELALQVQRELAWLYEHAGARVISCVGGMDPRREAMLLDEGAHIVVGTPGRLRDHIERRRLDVSALKAVVLDEADEMLDLGFRDDLEFILKTTPEGRRSLLFSATFPKAIVQLAQSYQHDALRIEVEAARRGHADIAYKAVRVYPKEAELAVVNLLRFHDAPVALVFCNTRNAVRHLEAILLERGFAAVALSGELGQNERNAALQALRDGRARVCVATDVAARGIDLPGLDLVIHAELPNDAEVMQHRSGRTGRAGKKGTSVVLVPQSRRRKAERLLMEGKVEAEWIGPPTPEEIRALDQERLLKDPMLSGDEGEDDAGMVEALMAGREAREIAAALVRLYRSRLPAAEEAGDPGFGRDERRPVRSHDDYATPRERFAAGREDSPRADGPRKGGPRGDTVWFRLNVGRRDGADPRQLLPMLCRRGKITRDEVGAIRIFDRETKVEIDADVAERFYELAKAVDRDKVMIEPVTGEDERRPAKPFAEKASHAPAPYQRKARDEGVAGEPREARGYEKKPFAKKPYEGKGKPFADRPFAGKPAAGKSFGGSKSYDPVRSDRDPSAEPRAPWSETGKPHGGKPYAGKKPAFSGKPGGVRNDGPGARGPAGKPFKSKKPRRDDRG</sequence>
<feature type="compositionally biased region" description="Basic and acidic residues" evidence="7">
    <location>
        <begin position="579"/>
        <end position="613"/>
    </location>
</feature>
<dbReference type="SMART" id="SM00490">
    <property type="entry name" value="HELICc"/>
    <property type="match status" value="1"/>
</dbReference>
<evidence type="ECO:0000256" key="1">
    <source>
        <dbReference type="ARBA" id="ARBA00022741"/>
    </source>
</evidence>
<dbReference type="Proteomes" id="UP000619295">
    <property type="component" value="Unassembled WGS sequence"/>
</dbReference>